<dbReference type="RefSeq" id="WP_015046494.1">
    <property type="nucleotide sequence ID" value="NC_018868.3"/>
</dbReference>
<dbReference type="HOGENOM" id="CLU_2083272_0_0_6"/>
<protein>
    <recommendedName>
        <fullName evidence="4">Lipoprotein</fullName>
    </recommendedName>
</protein>
<dbReference type="Proteomes" id="UP000000466">
    <property type="component" value="Chromosome"/>
</dbReference>
<dbReference type="KEGG" id="saga:M5M_05580"/>
<accession>K4KH42</accession>
<dbReference type="PROSITE" id="PS51257">
    <property type="entry name" value="PROKAR_LIPOPROTEIN"/>
    <property type="match status" value="1"/>
</dbReference>
<feature type="chain" id="PRO_5003879701" description="Lipoprotein" evidence="1">
    <location>
        <begin position="19"/>
        <end position="117"/>
    </location>
</feature>
<feature type="signal peptide" evidence="1">
    <location>
        <begin position="1"/>
        <end position="18"/>
    </location>
</feature>
<evidence type="ECO:0008006" key="4">
    <source>
        <dbReference type="Google" id="ProtNLM"/>
    </source>
</evidence>
<proteinExistence type="predicted"/>
<evidence type="ECO:0000256" key="1">
    <source>
        <dbReference type="SAM" id="SignalP"/>
    </source>
</evidence>
<gene>
    <name evidence="2" type="ordered locus">M5M_05580</name>
</gene>
<reference evidence="2 3" key="1">
    <citation type="journal article" date="2013" name="Genome Announc.">
        <title>Complete genome sequence of Simiduia agarivorans SA1(T), a marine bacterium able to degrade a variety of polysaccharides.</title>
        <authorList>
            <person name="Lin S.Y."/>
            <person name="Shieh W.Y."/>
            <person name="Chen J.S."/>
            <person name="Tang S.L."/>
        </authorList>
    </citation>
    <scope>NUCLEOTIDE SEQUENCE [LARGE SCALE GENOMIC DNA]</scope>
    <source>
        <strain evidence="3">DSM 21679 / JCM 13881 / BCRC 17597 / SA1</strain>
    </source>
</reference>
<evidence type="ECO:0000313" key="2">
    <source>
        <dbReference type="EMBL" id="AFU98321.1"/>
    </source>
</evidence>
<name>K4KH42_SIMAS</name>
<dbReference type="EMBL" id="CP003746">
    <property type="protein sequence ID" value="AFU98321.1"/>
    <property type="molecule type" value="Genomic_DNA"/>
</dbReference>
<dbReference type="AlphaFoldDB" id="K4KH42"/>
<evidence type="ECO:0000313" key="3">
    <source>
        <dbReference type="Proteomes" id="UP000000466"/>
    </source>
</evidence>
<organism evidence="2 3">
    <name type="scientific">Simiduia agarivorans (strain DSM 21679 / JCM 13881 / BCRC 17597 / SA1)</name>
    <dbReference type="NCBI Taxonomy" id="1117647"/>
    <lineage>
        <taxon>Bacteria</taxon>
        <taxon>Pseudomonadati</taxon>
        <taxon>Pseudomonadota</taxon>
        <taxon>Gammaproteobacteria</taxon>
        <taxon>Cellvibrionales</taxon>
        <taxon>Cellvibrionaceae</taxon>
        <taxon>Simiduia</taxon>
    </lineage>
</organism>
<keyword evidence="3" id="KW-1185">Reference proteome</keyword>
<keyword evidence="1" id="KW-0732">Signal</keyword>
<sequence length="117" mass="13521">MRYTLTSLILMYALTSCAKYQLLPDDTIDDAFDNTKQLYDEHKLKKSGAKKRQYSIELDTRDQDWKTTNRECIALIQNRAQEQSAQAPVIVKESSKYNKKAGLIRCEITAFIWPVAN</sequence>
<dbReference type="STRING" id="1117647.M5M_05580"/>